<name>A0A9W6CUG6_XANFL</name>
<keyword evidence="4" id="KW-0485">Methanol utilization</keyword>
<keyword evidence="1 4" id="KW-0349">Heme</keyword>
<gene>
    <name evidence="10" type="ORF">GGQ86_003843</name>
    <name evidence="9" type="ORF">XFLAVUS301_37720</name>
</gene>
<keyword evidence="7" id="KW-0732">Signal</keyword>
<dbReference type="Gene3D" id="1.10.760.10">
    <property type="entry name" value="Cytochrome c-like domain"/>
    <property type="match status" value="1"/>
</dbReference>
<dbReference type="EMBL" id="JAVDPY010000007">
    <property type="protein sequence ID" value="MDR6335348.1"/>
    <property type="molecule type" value="Genomic_DNA"/>
</dbReference>
<dbReference type="Proteomes" id="UP001245370">
    <property type="component" value="Unassembled WGS sequence"/>
</dbReference>
<organism evidence="9 11">
    <name type="scientific">Xanthobacter flavus</name>
    <dbReference type="NCBI Taxonomy" id="281"/>
    <lineage>
        <taxon>Bacteria</taxon>
        <taxon>Pseudomonadati</taxon>
        <taxon>Pseudomonadota</taxon>
        <taxon>Alphaproteobacteria</taxon>
        <taxon>Hyphomicrobiales</taxon>
        <taxon>Xanthobacteraceae</taxon>
        <taxon>Xanthobacter</taxon>
    </lineage>
</organism>
<keyword evidence="3 4" id="KW-0408">Iron</keyword>
<dbReference type="GO" id="GO:0042597">
    <property type="term" value="C:periplasmic space"/>
    <property type="evidence" value="ECO:0007669"/>
    <property type="project" value="UniProtKB-SubCell"/>
</dbReference>
<feature type="binding site" description="covalent" evidence="5">
    <location>
        <position position="88"/>
    </location>
    <ligand>
        <name>heme c</name>
        <dbReference type="ChEBI" id="CHEBI:61717"/>
    </ligand>
</feature>
<proteinExistence type="predicted"/>
<comment type="PTM">
    <text evidence="5">Binds 1 heme c group covalently per subunit.</text>
</comment>
<evidence type="ECO:0000256" key="7">
    <source>
        <dbReference type="SAM" id="SignalP"/>
    </source>
</evidence>
<evidence type="ECO:0000313" key="9">
    <source>
        <dbReference type="EMBL" id="GLI24098.1"/>
    </source>
</evidence>
<dbReference type="InterPro" id="IPR009153">
    <property type="entry name" value="Cyt_cL"/>
</dbReference>
<dbReference type="PIRSF" id="PIRSF000008">
    <property type="entry name" value="Cytochrome_c551i"/>
    <property type="match status" value="1"/>
</dbReference>
<keyword evidence="4" id="KW-0574">Periplasm</keyword>
<feature type="binding site" description="covalent" evidence="5">
    <location>
        <position position="85"/>
    </location>
    <ligand>
        <name>heme c</name>
        <dbReference type="ChEBI" id="CHEBI:61717"/>
    </ligand>
</feature>
<dbReference type="PROSITE" id="PS51007">
    <property type="entry name" value="CYTC"/>
    <property type="match status" value="1"/>
</dbReference>
<dbReference type="InterPro" id="IPR009056">
    <property type="entry name" value="Cyt_c-like_dom"/>
</dbReference>
<evidence type="ECO:0000256" key="4">
    <source>
        <dbReference type="PIRNR" id="PIRNR000008"/>
    </source>
</evidence>
<keyword evidence="12" id="KW-1185">Reference proteome</keyword>
<evidence type="ECO:0000256" key="2">
    <source>
        <dbReference type="ARBA" id="ARBA00022723"/>
    </source>
</evidence>
<keyword evidence="4" id="KW-0813">Transport</keyword>
<dbReference type="AlphaFoldDB" id="A0A9W6CUG6"/>
<evidence type="ECO:0000313" key="10">
    <source>
        <dbReference type="EMBL" id="MDR6335348.1"/>
    </source>
</evidence>
<feature type="binding site" description="axial binding residue" evidence="6">
    <location>
        <position position="89"/>
    </location>
    <ligand>
        <name>heme c</name>
        <dbReference type="ChEBI" id="CHEBI:61717"/>
    </ligand>
    <ligandPart>
        <name>Fe</name>
        <dbReference type="ChEBI" id="CHEBI:18248"/>
    </ligandPart>
</feature>
<dbReference type="GeneID" id="95764551"/>
<evidence type="ECO:0000256" key="1">
    <source>
        <dbReference type="ARBA" id="ARBA00022617"/>
    </source>
</evidence>
<dbReference type="NCBIfam" id="TIGR03872">
    <property type="entry name" value="cytochrome_MoxG"/>
    <property type="match status" value="1"/>
</dbReference>
<comment type="subcellular location">
    <subcellularLocation>
        <location evidence="4">Periplasm</location>
    </subcellularLocation>
</comment>
<evidence type="ECO:0000256" key="3">
    <source>
        <dbReference type="ARBA" id="ARBA00023004"/>
    </source>
</evidence>
<dbReference type="GO" id="GO:0009055">
    <property type="term" value="F:electron transfer activity"/>
    <property type="evidence" value="ECO:0007669"/>
    <property type="project" value="UniProtKB-UniRule"/>
</dbReference>
<feature type="chain" id="PRO_5040963365" description="Cytochrome c-L" evidence="7">
    <location>
        <begin position="26"/>
        <end position="200"/>
    </location>
</feature>
<evidence type="ECO:0000259" key="8">
    <source>
        <dbReference type="PROSITE" id="PS51007"/>
    </source>
</evidence>
<dbReference type="RefSeq" id="WP_281808917.1">
    <property type="nucleotide sequence ID" value="NZ_BSDO01000006.1"/>
</dbReference>
<feature type="domain" description="Cytochrome c" evidence="8">
    <location>
        <begin position="72"/>
        <end position="152"/>
    </location>
</feature>
<dbReference type="GO" id="GO:0015945">
    <property type="term" value="P:methanol metabolic process"/>
    <property type="evidence" value="ECO:0007669"/>
    <property type="project" value="UniProtKB-UniRule"/>
</dbReference>
<dbReference type="InterPro" id="IPR036909">
    <property type="entry name" value="Cyt_c-like_dom_sf"/>
</dbReference>
<dbReference type="Pfam" id="PF13442">
    <property type="entry name" value="Cytochrome_CBB3"/>
    <property type="match status" value="1"/>
</dbReference>
<dbReference type="GO" id="GO:0005506">
    <property type="term" value="F:iron ion binding"/>
    <property type="evidence" value="ECO:0007669"/>
    <property type="project" value="UniProtKB-UniRule"/>
</dbReference>
<dbReference type="Proteomes" id="UP001144397">
    <property type="component" value="Unassembled WGS sequence"/>
</dbReference>
<keyword evidence="4" id="KW-0249">Electron transport</keyword>
<dbReference type="EMBL" id="BSDO01000006">
    <property type="protein sequence ID" value="GLI24098.1"/>
    <property type="molecule type" value="Genomic_DNA"/>
</dbReference>
<evidence type="ECO:0000256" key="6">
    <source>
        <dbReference type="PIRSR" id="PIRSR000008-2"/>
    </source>
</evidence>
<sequence length="200" mass="21629">MHSRFLSRGVKALLAVAFVSGFALAAQATLNFTNTVTGQPLDLSDAPTEGRDTEAVKKFLATGVNIYVENPTCLPKGKDLFLSMCSGCHGHYGEGKIGPGLNDSYWTYPKNMTDQGLFETIFGGAQGQMGPMYGALNLDEMLLVMAWVRHVYKDDPNDAVWLTPAQRAAFKRFNDKEDQTPDLDKAPVCKATAATAAGSK</sequence>
<feature type="signal peptide" evidence="7">
    <location>
        <begin position="1"/>
        <end position="25"/>
    </location>
</feature>
<evidence type="ECO:0000256" key="5">
    <source>
        <dbReference type="PIRSR" id="PIRSR000008-1"/>
    </source>
</evidence>
<keyword evidence="2 4" id="KW-0479">Metal-binding</keyword>
<comment type="caution">
    <text evidence="9">The sequence shown here is derived from an EMBL/GenBank/DDBJ whole genome shotgun (WGS) entry which is preliminary data.</text>
</comment>
<dbReference type="SUPFAM" id="SSF46626">
    <property type="entry name" value="Cytochrome c"/>
    <property type="match status" value="1"/>
</dbReference>
<evidence type="ECO:0000313" key="11">
    <source>
        <dbReference type="Proteomes" id="UP001144397"/>
    </source>
</evidence>
<reference evidence="9" key="1">
    <citation type="submission" date="2022-12" db="EMBL/GenBank/DDBJ databases">
        <title>Reference genome sequencing for broad-spectrum identification of bacterial and archaeal isolates by mass spectrometry.</title>
        <authorList>
            <person name="Sekiguchi Y."/>
            <person name="Tourlousse D.M."/>
        </authorList>
    </citation>
    <scope>NUCLEOTIDE SEQUENCE</scope>
    <source>
        <strain evidence="9">301</strain>
    </source>
</reference>
<protein>
    <recommendedName>
        <fullName evidence="4">Cytochrome c-L</fullName>
    </recommendedName>
</protein>
<comment type="function">
    <text evidence="4">Electron acceptor for MDH. Acts in methanol oxidation.</text>
</comment>
<dbReference type="GO" id="GO:0020037">
    <property type="term" value="F:heme binding"/>
    <property type="evidence" value="ECO:0007669"/>
    <property type="project" value="UniProtKB-UniRule"/>
</dbReference>
<accession>A0A9W6CUG6</accession>
<reference evidence="10 12" key="2">
    <citation type="submission" date="2023-07" db="EMBL/GenBank/DDBJ databases">
        <title>Genomic Encyclopedia of Type Strains, Phase IV (KMG-IV): sequencing the most valuable type-strain genomes for metagenomic binning, comparative biology and taxonomic classification.</title>
        <authorList>
            <person name="Goeker M."/>
        </authorList>
    </citation>
    <scope>NUCLEOTIDE SEQUENCE [LARGE SCALE GENOMIC DNA]</scope>
    <source>
        <strain evidence="10 12">DSM 338</strain>
    </source>
</reference>
<evidence type="ECO:0000313" key="12">
    <source>
        <dbReference type="Proteomes" id="UP001245370"/>
    </source>
</evidence>